<evidence type="ECO:0000256" key="8">
    <source>
        <dbReference type="ARBA" id="ARBA00023224"/>
    </source>
</evidence>
<reference evidence="16 17" key="1">
    <citation type="journal article" date="2015" name="Stand. Genomic Sci.">
        <title>Genomic Encyclopedia of Bacterial and Archaeal Type Strains, Phase III: the genomes of soil and plant-associated and newly described type strains.</title>
        <authorList>
            <person name="Whitman W.B."/>
            <person name="Woyke T."/>
            <person name="Klenk H.P."/>
            <person name="Zhou Y."/>
            <person name="Lilburn T.G."/>
            <person name="Beck B.J."/>
            <person name="De Vos P."/>
            <person name="Vandamme P."/>
            <person name="Eisen J.A."/>
            <person name="Garrity G."/>
            <person name="Hugenholtz P."/>
            <person name="Kyrpides N.C."/>
        </authorList>
    </citation>
    <scope>NUCLEOTIDE SEQUENCE [LARGE SCALE GENOMIC DNA]</scope>
    <source>
        <strain evidence="16 17">CGMCC 1.6858</strain>
    </source>
</reference>
<dbReference type="SMART" id="SM01358">
    <property type="entry name" value="HBM"/>
    <property type="match status" value="1"/>
</dbReference>
<evidence type="ECO:0000256" key="3">
    <source>
        <dbReference type="ARBA" id="ARBA00022481"/>
    </source>
</evidence>
<comment type="caution">
    <text evidence="16">The sequence shown here is derived from an EMBL/GenBank/DDBJ whole genome shotgun (WGS) entry which is preliminary data.</text>
</comment>
<evidence type="ECO:0000256" key="6">
    <source>
        <dbReference type="ARBA" id="ARBA00022989"/>
    </source>
</evidence>
<feature type="domain" description="HAMP" evidence="14">
    <location>
        <begin position="342"/>
        <end position="394"/>
    </location>
</feature>
<dbReference type="SMART" id="SM00283">
    <property type="entry name" value="MA"/>
    <property type="match status" value="1"/>
</dbReference>
<evidence type="ECO:0000256" key="10">
    <source>
        <dbReference type="PROSITE-ProRule" id="PRU00284"/>
    </source>
</evidence>
<dbReference type="Pfam" id="PF16591">
    <property type="entry name" value="HBM"/>
    <property type="match status" value="1"/>
</dbReference>
<feature type="domain" description="HBM" evidence="15">
    <location>
        <begin position="72"/>
        <end position="315"/>
    </location>
</feature>
<sequence>MPIEHVLKLHNQAFLTTISKPDAHDILADECMKTWFLNLSVTQKLGLGFGIVMVLSMQLAWTSWNSLGGLIQRSDWMTDITKLNNSFTDLRIARLQYMIAKADETSTTRVKNALERYMQEQQKVLEKFKNPANMANLKRQKEVNEQYKQSLSVMENGYAVANKTKLDMQSESAQAQALVDVLLKSIAQLPVYDESRYEKLYSLSQTRENLLHIRHLVNVFTENVSAKNEKALALEFSETLTALATLGSHYAASQPSTLQELNTVIDHYKETVAAYKKATSDIAKARKEMTEQGYELIKISDALYTFQTDRLAAESYQSRIFQISSTLLVIVCGILAAWIITRQITRPLKEALVEVERIASGDLTAKRLVSRRDEIGVLQHGIAQMGTTLRELITSIHEGVTQITRSAESLSAVTAQTSAGAYAQKGETDQVATAMHEMSATVQDVARNAGEASQAANEADEQARQGDNVVRKAISQIESLASEVNRSTEAMAALQEESAKIVSVMDVIKSVADQTNLLALNAAIEAARAGEAGRGFAVVADEVRSLAQRTQQSAVEIEVLVAGLQQGTQQVATIMSSSRTLTQASVELSQRAGGSLEKITRSVGNIQSMNLQIAAAAEQQSAVTEEINRSVISVREVSDQTVSASEKTSNSSMELMQLGHELQNLVNRFRV</sequence>
<keyword evidence="17" id="KW-1185">Reference proteome</keyword>
<feature type="transmembrane region" description="Helical" evidence="12">
    <location>
        <begin position="320"/>
        <end position="340"/>
    </location>
</feature>
<keyword evidence="8 10" id="KW-0807">Transducer</keyword>
<feature type="transmembrane region" description="Helical" evidence="12">
    <location>
        <begin position="45"/>
        <end position="64"/>
    </location>
</feature>
<dbReference type="Gene3D" id="1.20.1440.210">
    <property type="match status" value="2"/>
</dbReference>
<dbReference type="CDD" id="cd11386">
    <property type="entry name" value="MCP_signal"/>
    <property type="match status" value="1"/>
</dbReference>
<dbReference type="GO" id="GO:0005886">
    <property type="term" value="C:plasma membrane"/>
    <property type="evidence" value="ECO:0007669"/>
    <property type="project" value="UniProtKB-SubCell"/>
</dbReference>
<dbReference type="Pfam" id="PF00672">
    <property type="entry name" value="HAMP"/>
    <property type="match status" value="1"/>
</dbReference>
<evidence type="ECO:0000313" key="17">
    <source>
        <dbReference type="Proteomes" id="UP000316905"/>
    </source>
</evidence>
<evidence type="ECO:0000259" key="13">
    <source>
        <dbReference type="PROSITE" id="PS50111"/>
    </source>
</evidence>
<comment type="similarity">
    <text evidence="9">Belongs to the methyl-accepting chemotaxis (MCP) protein family.</text>
</comment>
<name>A0A562PR01_9PSED</name>
<accession>A0A562PR01</accession>
<dbReference type="GO" id="GO:0004888">
    <property type="term" value="F:transmembrane signaling receptor activity"/>
    <property type="evidence" value="ECO:0007669"/>
    <property type="project" value="InterPro"/>
</dbReference>
<dbReference type="PANTHER" id="PTHR32089">
    <property type="entry name" value="METHYL-ACCEPTING CHEMOTAXIS PROTEIN MCPB"/>
    <property type="match status" value="1"/>
</dbReference>
<dbReference type="GO" id="GO:0007165">
    <property type="term" value="P:signal transduction"/>
    <property type="evidence" value="ECO:0007669"/>
    <property type="project" value="UniProtKB-KW"/>
</dbReference>
<dbReference type="Gene3D" id="1.10.287.950">
    <property type="entry name" value="Methyl-accepting chemotaxis protein"/>
    <property type="match status" value="1"/>
</dbReference>
<evidence type="ECO:0000259" key="14">
    <source>
        <dbReference type="PROSITE" id="PS50885"/>
    </source>
</evidence>
<dbReference type="CDD" id="cd06225">
    <property type="entry name" value="HAMP"/>
    <property type="match status" value="1"/>
</dbReference>
<dbReference type="PROSITE" id="PS50885">
    <property type="entry name" value="HAMP"/>
    <property type="match status" value="1"/>
</dbReference>
<organism evidence="16 17">
    <name type="scientific">Pseudomonas duriflava</name>
    <dbReference type="NCBI Taxonomy" id="459528"/>
    <lineage>
        <taxon>Bacteria</taxon>
        <taxon>Pseudomonadati</taxon>
        <taxon>Pseudomonadota</taxon>
        <taxon>Gammaproteobacteria</taxon>
        <taxon>Pseudomonadales</taxon>
        <taxon>Pseudomonadaceae</taxon>
        <taxon>Pseudomonas</taxon>
    </lineage>
</organism>
<evidence type="ECO:0000256" key="7">
    <source>
        <dbReference type="ARBA" id="ARBA00023136"/>
    </source>
</evidence>
<keyword evidence="4" id="KW-0145">Chemotaxis</keyword>
<evidence type="ECO:0000256" key="5">
    <source>
        <dbReference type="ARBA" id="ARBA00022692"/>
    </source>
</evidence>
<keyword evidence="11" id="KW-0175">Coiled coil</keyword>
<dbReference type="GO" id="GO:0006935">
    <property type="term" value="P:chemotaxis"/>
    <property type="evidence" value="ECO:0007669"/>
    <property type="project" value="UniProtKB-KW"/>
</dbReference>
<dbReference type="InterPro" id="IPR004090">
    <property type="entry name" value="Chemotax_Me-accpt_rcpt"/>
</dbReference>
<evidence type="ECO:0000256" key="9">
    <source>
        <dbReference type="ARBA" id="ARBA00029447"/>
    </source>
</evidence>
<keyword evidence="6 12" id="KW-1133">Transmembrane helix</keyword>
<dbReference type="PROSITE" id="PS51753">
    <property type="entry name" value="HBM"/>
    <property type="match status" value="1"/>
</dbReference>
<dbReference type="FunFam" id="1.10.287.950:FF:000001">
    <property type="entry name" value="Methyl-accepting chemotaxis sensory transducer"/>
    <property type="match status" value="1"/>
</dbReference>
<evidence type="ECO:0000256" key="1">
    <source>
        <dbReference type="ARBA" id="ARBA00004651"/>
    </source>
</evidence>
<gene>
    <name evidence="16" type="ORF">IQ22_04434</name>
</gene>
<protein>
    <submittedName>
        <fullName evidence="16">Methyl-accepting chemotaxis sensory transducer with TarH sensor</fullName>
    </submittedName>
</protein>
<dbReference type="EMBL" id="VLKY01000028">
    <property type="protein sequence ID" value="TWI46862.1"/>
    <property type="molecule type" value="Genomic_DNA"/>
</dbReference>
<keyword evidence="3" id="KW-0488">Methylation</keyword>
<feature type="coiled-coil region" evidence="11">
    <location>
        <begin position="258"/>
        <end position="288"/>
    </location>
</feature>
<dbReference type="SUPFAM" id="SSF58104">
    <property type="entry name" value="Methyl-accepting chemotaxis protein (MCP) signaling domain"/>
    <property type="match status" value="1"/>
</dbReference>
<dbReference type="SMART" id="SM00304">
    <property type="entry name" value="HAMP"/>
    <property type="match status" value="2"/>
</dbReference>
<dbReference type="PRINTS" id="PR00260">
    <property type="entry name" value="CHEMTRNSDUCR"/>
</dbReference>
<dbReference type="PANTHER" id="PTHR32089:SF120">
    <property type="entry name" value="METHYL-ACCEPTING CHEMOTAXIS PROTEIN TLPQ"/>
    <property type="match status" value="1"/>
</dbReference>
<dbReference type="PROSITE" id="PS50111">
    <property type="entry name" value="CHEMOTAXIS_TRANSDUC_2"/>
    <property type="match status" value="1"/>
</dbReference>
<dbReference type="Pfam" id="PF00015">
    <property type="entry name" value="MCPsignal"/>
    <property type="match status" value="1"/>
</dbReference>
<evidence type="ECO:0000313" key="16">
    <source>
        <dbReference type="EMBL" id="TWI46862.1"/>
    </source>
</evidence>
<evidence type="ECO:0000256" key="2">
    <source>
        <dbReference type="ARBA" id="ARBA00022475"/>
    </source>
</evidence>
<dbReference type="InterPro" id="IPR004089">
    <property type="entry name" value="MCPsignal_dom"/>
</dbReference>
<proteinExistence type="inferred from homology"/>
<feature type="domain" description="Methyl-accepting transducer" evidence="13">
    <location>
        <begin position="399"/>
        <end position="635"/>
    </location>
</feature>
<evidence type="ECO:0000256" key="12">
    <source>
        <dbReference type="SAM" id="Phobius"/>
    </source>
</evidence>
<evidence type="ECO:0000256" key="11">
    <source>
        <dbReference type="SAM" id="Coils"/>
    </source>
</evidence>
<dbReference type="Proteomes" id="UP000316905">
    <property type="component" value="Unassembled WGS sequence"/>
</dbReference>
<dbReference type="AlphaFoldDB" id="A0A562PR01"/>
<evidence type="ECO:0000259" key="15">
    <source>
        <dbReference type="PROSITE" id="PS51753"/>
    </source>
</evidence>
<dbReference type="InterPro" id="IPR003660">
    <property type="entry name" value="HAMP_dom"/>
</dbReference>
<evidence type="ECO:0000256" key="4">
    <source>
        <dbReference type="ARBA" id="ARBA00022500"/>
    </source>
</evidence>
<keyword evidence="5 12" id="KW-0812">Transmembrane</keyword>
<keyword evidence="2" id="KW-1003">Cell membrane</keyword>
<dbReference type="InterPro" id="IPR032255">
    <property type="entry name" value="HBM"/>
</dbReference>
<keyword evidence="7 12" id="KW-0472">Membrane</keyword>
<comment type="subcellular location">
    <subcellularLocation>
        <location evidence="1">Cell membrane</location>
        <topology evidence="1">Multi-pass membrane protein</topology>
    </subcellularLocation>
</comment>